<name>A0AAU9D929_9LACO</name>
<dbReference type="RefSeq" id="WP_317696284.1">
    <property type="nucleotide sequence ID" value="NZ_AP026801.1"/>
</dbReference>
<dbReference type="Proteomes" id="UP001321804">
    <property type="component" value="Chromosome"/>
</dbReference>
<dbReference type="PANTHER" id="PTHR43798">
    <property type="entry name" value="MONOACYLGLYCEROL LIPASE"/>
    <property type="match status" value="1"/>
</dbReference>
<dbReference type="InterPro" id="IPR029058">
    <property type="entry name" value="AB_hydrolase_fold"/>
</dbReference>
<gene>
    <name evidence="1" type="ORF">KIMC2_18640</name>
</gene>
<sequence>MFRKNINTPIGTYNLAIQNGEPLIVFLNSFGDFDTAQSFQLLINELPENLGILASDYLNTGFSSTSLKDYTVQDEANELSQIINSLHAQKTIIIAHSIGGVY</sequence>
<evidence type="ECO:0000313" key="1">
    <source>
        <dbReference type="EMBL" id="BDR57302.1"/>
    </source>
</evidence>
<dbReference type="EMBL" id="AP026801">
    <property type="protein sequence ID" value="BDR57302.1"/>
    <property type="molecule type" value="Genomic_DNA"/>
</dbReference>
<dbReference type="SUPFAM" id="SSF53474">
    <property type="entry name" value="alpha/beta-Hydrolases"/>
    <property type="match status" value="1"/>
</dbReference>
<keyword evidence="2" id="KW-1185">Reference proteome</keyword>
<dbReference type="PANTHER" id="PTHR43798:SF33">
    <property type="entry name" value="HYDROLASE, PUTATIVE (AFU_ORTHOLOGUE AFUA_2G14860)-RELATED"/>
    <property type="match status" value="1"/>
</dbReference>
<protein>
    <recommendedName>
        <fullName evidence="3">Alpha/beta hydrolase</fullName>
    </recommendedName>
</protein>
<dbReference type="GO" id="GO:0016020">
    <property type="term" value="C:membrane"/>
    <property type="evidence" value="ECO:0007669"/>
    <property type="project" value="TreeGrafter"/>
</dbReference>
<evidence type="ECO:0000313" key="2">
    <source>
        <dbReference type="Proteomes" id="UP001321804"/>
    </source>
</evidence>
<dbReference type="Gene3D" id="3.40.50.1820">
    <property type="entry name" value="alpha/beta hydrolase"/>
    <property type="match status" value="1"/>
</dbReference>
<evidence type="ECO:0008006" key="3">
    <source>
        <dbReference type="Google" id="ProtNLM"/>
    </source>
</evidence>
<organism evidence="1 2">
    <name type="scientific">Xylocopilactobacillus apis</name>
    <dbReference type="NCBI Taxonomy" id="2932183"/>
    <lineage>
        <taxon>Bacteria</taxon>
        <taxon>Bacillati</taxon>
        <taxon>Bacillota</taxon>
        <taxon>Bacilli</taxon>
        <taxon>Lactobacillales</taxon>
        <taxon>Lactobacillaceae</taxon>
        <taxon>Xylocopilactobacillus</taxon>
    </lineage>
</organism>
<reference evidence="1 2" key="1">
    <citation type="journal article" date="2023" name="Microbiol. Spectr.">
        <title>Symbiosis of Carpenter Bees with Uncharacterized Lactic Acid Bacteria Showing NAD Auxotrophy.</title>
        <authorList>
            <person name="Kawasaki S."/>
            <person name="Ozawa K."/>
            <person name="Mori T."/>
            <person name="Yamamoto A."/>
            <person name="Ito M."/>
            <person name="Ohkuma M."/>
            <person name="Sakamoto M."/>
            <person name="Matsutani M."/>
        </authorList>
    </citation>
    <scope>NUCLEOTIDE SEQUENCE [LARGE SCALE GENOMIC DNA]</scope>
    <source>
        <strain evidence="1 2">KimC2</strain>
    </source>
</reference>
<dbReference type="InterPro" id="IPR050266">
    <property type="entry name" value="AB_hydrolase_sf"/>
</dbReference>
<dbReference type="AlphaFoldDB" id="A0AAU9D929"/>
<proteinExistence type="predicted"/>
<accession>A0AAU9D929</accession>
<dbReference type="KEGG" id="xak:KIMC2_18640"/>